<evidence type="ECO:0000256" key="5">
    <source>
        <dbReference type="ARBA" id="ARBA00023136"/>
    </source>
</evidence>
<reference evidence="7 8" key="1">
    <citation type="submission" date="2019-09" db="EMBL/GenBank/DDBJ databases">
        <title>Genome sequence and assembly of Flavobacterium sp.</title>
        <authorList>
            <person name="Chhetri G."/>
        </authorList>
    </citation>
    <scope>NUCLEOTIDE SEQUENCE [LARGE SCALE GENOMIC DNA]</scope>
    <source>
        <strain evidence="7 8">SNL9</strain>
    </source>
</reference>
<evidence type="ECO:0000256" key="6">
    <source>
        <dbReference type="SAM" id="Phobius"/>
    </source>
</evidence>
<feature type="transmembrane region" description="Helical" evidence="6">
    <location>
        <begin position="31"/>
        <end position="53"/>
    </location>
</feature>
<keyword evidence="3 6" id="KW-0812">Transmembrane</keyword>
<feature type="transmembrane region" description="Helical" evidence="6">
    <location>
        <begin position="379"/>
        <end position="398"/>
    </location>
</feature>
<dbReference type="Proteomes" id="UP000325141">
    <property type="component" value="Unassembled WGS sequence"/>
</dbReference>
<feature type="transmembrane region" description="Helical" evidence="6">
    <location>
        <begin position="168"/>
        <end position="188"/>
    </location>
</feature>
<name>A0A5M6CGQ0_9FLAO</name>
<feature type="transmembrane region" description="Helical" evidence="6">
    <location>
        <begin position="111"/>
        <end position="130"/>
    </location>
</feature>
<feature type="transmembrane region" description="Helical" evidence="6">
    <location>
        <begin position="239"/>
        <end position="264"/>
    </location>
</feature>
<sequence length="409" mass="46649">MIGVATLFGLSTLMTRNIDEVYVGSYEFARVVLLTIATFGILGTEQSILYFAGRLEAKNQTNELRLVYFKMLKIIWICSVTVLVVSLIIPESFLISVGIKENLLNVLKKCLLILPFYSTTILNTETIRAYNKVILSEWFRNIFKYIPIITGTVLIIFEVVKVGTLLDWYLYGFILLAVISFLVLLILMNKNSKEHISAITSKEIFKVSYPMAISSFYTYLLMTIDIFLLAQFFNLHYTAYYAIAMKIMSILSMVIVGVNINYAPKIAVNYENKDFELLNRNLKEAAKTIAFLNFVIGLILLLGGKFFLSFFGENYTEALPAYNILIVTQMIVSLFGMVPMYMNMTGKQQIFHKIMGFAVLVNIICNVVLIPKFNMVGAAISYAVTVLFWNILVTYFSFKTDKVYLTLWK</sequence>
<evidence type="ECO:0000256" key="3">
    <source>
        <dbReference type="ARBA" id="ARBA00022692"/>
    </source>
</evidence>
<evidence type="ECO:0000313" key="7">
    <source>
        <dbReference type="EMBL" id="KAA5534123.1"/>
    </source>
</evidence>
<dbReference type="GO" id="GO:0015297">
    <property type="term" value="F:antiporter activity"/>
    <property type="evidence" value="ECO:0007669"/>
    <property type="project" value="InterPro"/>
</dbReference>
<dbReference type="GO" id="GO:0005886">
    <property type="term" value="C:plasma membrane"/>
    <property type="evidence" value="ECO:0007669"/>
    <property type="project" value="UniProtKB-SubCell"/>
</dbReference>
<dbReference type="Pfam" id="PF01554">
    <property type="entry name" value="MatE"/>
    <property type="match status" value="1"/>
</dbReference>
<keyword evidence="8" id="KW-1185">Reference proteome</keyword>
<evidence type="ECO:0000256" key="1">
    <source>
        <dbReference type="ARBA" id="ARBA00004651"/>
    </source>
</evidence>
<dbReference type="EMBL" id="VWSG01000007">
    <property type="protein sequence ID" value="KAA5534123.1"/>
    <property type="molecule type" value="Genomic_DNA"/>
</dbReference>
<feature type="transmembrane region" description="Helical" evidence="6">
    <location>
        <begin position="320"/>
        <end position="342"/>
    </location>
</feature>
<feature type="transmembrane region" description="Helical" evidence="6">
    <location>
        <begin position="74"/>
        <end position="99"/>
    </location>
</feature>
<evidence type="ECO:0000256" key="2">
    <source>
        <dbReference type="ARBA" id="ARBA00022475"/>
    </source>
</evidence>
<comment type="subcellular location">
    <subcellularLocation>
        <location evidence="1">Cell membrane</location>
        <topology evidence="1">Multi-pass membrane protein</topology>
    </subcellularLocation>
</comment>
<feature type="transmembrane region" description="Helical" evidence="6">
    <location>
        <begin position="285"/>
        <end position="308"/>
    </location>
</feature>
<feature type="transmembrane region" description="Helical" evidence="6">
    <location>
        <begin position="142"/>
        <end position="162"/>
    </location>
</feature>
<dbReference type="PANTHER" id="PTHR30250">
    <property type="entry name" value="PST FAMILY PREDICTED COLANIC ACID TRANSPORTER"/>
    <property type="match status" value="1"/>
</dbReference>
<evidence type="ECO:0000313" key="8">
    <source>
        <dbReference type="Proteomes" id="UP000325141"/>
    </source>
</evidence>
<dbReference type="AlphaFoldDB" id="A0A5M6CGQ0"/>
<keyword evidence="5 6" id="KW-0472">Membrane</keyword>
<gene>
    <name evidence="7" type="ORF">F0460_10625</name>
</gene>
<feature type="transmembrane region" description="Helical" evidence="6">
    <location>
        <begin position="209"/>
        <end position="233"/>
    </location>
</feature>
<protein>
    <submittedName>
        <fullName evidence="7">Oligosaccharide flippase family protein</fullName>
    </submittedName>
</protein>
<dbReference type="PANTHER" id="PTHR30250:SF11">
    <property type="entry name" value="O-ANTIGEN TRANSPORTER-RELATED"/>
    <property type="match status" value="1"/>
</dbReference>
<proteinExistence type="predicted"/>
<keyword evidence="4 6" id="KW-1133">Transmembrane helix</keyword>
<comment type="caution">
    <text evidence="7">The sequence shown here is derived from an EMBL/GenBank/DDBJ whole genome shotgun (WGS) entry which is preliminary data.</text>
</comment>
<keyword evidence="2" id="KW-1003">Cell membrane</keyword>
<organism evidence="7 8">
    <name type="scientific">Paenimyroides baculatum</name>
    <dbReference type="NCBI Taxonomy" id="2608000"/>
    <lineage>
        <taxon>Bacteria</taxon>
        <taxon>Pseudomonadati</taxon>
        <taxon>Bacteroidota</taxon>
        <taxon>Flavobacteriia</taxon>
        <taxon>Flavobacteriales</taxon>
        <taxon>Flavobacteriaceae</taxon>
        <taxon>Paenimyroides</taxon>
    </lineage>
</organism>
<feature type="transmembrane region" description="Helical" evidence="6">
    <location>
        <begin position="354"/>
        <end position="373"/>
    </location>
</feature>
<evidence type="ECO:0000256" key="4">
    <source>
        <dbReference type="ARBA" id="ARBA00022989"/>
    </source>
</evidence>
<dbReference type="InterPro" id="IPR002528">
    <property type="entry name" value="MATE_fam"/>
</dbReference>
<dbReference type="GO" id="GO:0042910">
    <property type="term" value="F:xenobiotic transmembrane transporter activity"/>
    <property type="evidence" value="ECO:0007669"/>
    <property type="project" value="InterPro"/>
</dbReference>
<dbReference type="InterPro" id="IPR050833">
    <property type="entry name" value="Poly_Biosynth_Transport"/>
</dbReference>
<accession>A0A5M6CGQ0</accession>